<comment type="caution">
    <text evidence="10">The sequence shown here is derived from an EMBL/GenBank/DDBJ whole genome shotgun (WGS) entry which is preliminary data.</text>
</comment>
<dbReference type="Proteomes" id="UP000283485">
    <property type="component" value="Unassembled WGS sequence"/>
</dbReference>
<protein>
    <recommendedName>
        <fullName evidence="7">5'-nucleotidase SurE</fullName>
        <ecNumber evidence="7">3.1.3.5</ecNumber>
    </recommendedName>
    <alternativeName>
        <fullName evidence="7">Nucleoside 5'-monophosphate phosphohydrolase</fullName>
    </alternativeName>
</protein>
<dbReference type="GO" id="GO:0046872">
    <property type="term" value="F:metal ion binding"/>
    <property type="evidence" value="ECO:0007669"/>
    <property type="project" value="UniProtKB-UniRule"/>
</dbReference>
<dbReference type="GO" id="GO:0005737">
    <property type="term" value="C:cytoplasm"/>
    <property type="evidence" value="ECO:0007669"/>
    <property type="project" value="UniProtKB-SubCell"/>
</dbReference>
<dbReference type="NCBIfam" id="NF001492">
    <property type="entry name" value="PRK00346.2-2"/>
    <property type="match status" value="1"/>
</dbReference>
<dbReference type="NCBIfam" id="TIGR00087">
    <property type="entry name" value="surE"/>
    <property type="match status" value="1"/>
</dbReference>
<evidence type="ECO:0000313" key="15">
    <source>
        <dbReference type="Proteomes" id="UP000283485"/>
    </source>
</evidence>
<keyword evidence="14" id="KW-1185">Reference proteome</keyword>
<dbReference type="AlphaFoldDB" id="A0A3E4WGX0"/>
<evidence type="ECO:0000256" key="5">
    <source>
        <dbReference type="ARBA" id="ARBA00022741"/>
    </source>
</evidence>
<evidence type="ECO:0000259" key="8">
    <source>
        <dbReference type="Pfam" id="PF01975"/>
    </source>
</evidence>
<gene>
    <name evidence="7" type="primary">surE</name>
    <name evidence="12" type="ORF">DW653_06410</name>
    <name evidence="11" type="ORF">DWY14_04915</name>
    <name evidence="10" type="ORF">DXC17_05260</name>
    <name evidence="9" type="ORF">DXD04_05965</name>
</gene>
<dbReference type="EC" id="3.1.3.5" evidence="7"/>
<evidence type="ECO:0000313" key="10">
    <source>
        <dbReference type="EMBL" id="RGM41435.1"/>
    </source>
</evidence>
<dbReference type="PANTHER" id="PTHR30457">
    <property type="entry name" value="5'-NUCLEOTIDASE SURE"/>
    <property type="match status" value="1"/>
</dbReference>
<dbReference type="STRING" id="310297.BHV76_03120"/>
<dbReference type="InterPro" id="IPR036523">
    <property type="entry name" value="SurE-like_sf"/>
</dbReference>
<evidence type="ECO:0000256" key="1">
    <source>
        <dbReference type="ARBA" id="ARBA00000815"/>
    </source>
</evidence>
<evidence type="ECO:0000256" key="4">
    <source>
        <dbReference type="ARBA" id="ARBA00022723"/>
    </source>
</evidence>
<dbReference type="EMBL" id="QRUY01000007">
    <property type="protein sequence ID" value="RGS09133.1"/>
    <property type="molecule type" value="Genomic_DNA"/>
</dbReference>
<evidence type="ECO:0000313" key="16">
    <source>
        <dbReference type="Proteomes" id="UP000285750"/>
    </source>
</evidence>
<feature type="binding site" evidence="7">
    <location>
        <position position="100"/>
    </location>
    <ligand>
        <name>a divalent metal cation</name>
        <dbReference type="ChEBI" id="CHEBI:60240"/>
    </ligand>
</feature>
<evidence type="ECO:0000256" key="6">
    <source>
        <dbReference type="ARBA" id="ARBA00022801"/>
    </source>
</evidence>
<evidence type="ECO:0000256" key="3">
    <source>
        <dbReference type="ARBA" id="ARBA00022490"/>
    </source>
</evidence>
<name>A0A3E4WGX0_9BACT</name>
<dbReference type="GO" id="GO:0004309">
    <property type="term" value="F:exopolyphosphatase activity"/>
    <property type="evidence" value="ECO:0007669"/>
    <property type="project" value="TreeGrafter"/>
</dbReference>
<dbReference type="GO" id="GO:0008253">
    <property type="term" value="F:5'-nucleotidase activity"/>
    <property type="evidence" value="ECO:0007669"/>
    <property type="project" value="UniProtKB-UniRule"/>
</dbReference>
<feature type="binding site" evidence="7">
    <location>
        <position position="44"/>
    </location>
    <ligand>
        <name>a divalent metal cation</name>
        <dbReference type="ChEBI" id="CHEBI:60240"/>
    </ligand>
</feature>
<evidence type="ECO:0000256" key="2">
    <source>
        <dbReference type="ARBA" id="ARBA00011062"/>
    </source>
</evidence>
<sequence>MMKEKPFLLLSNDDGFAAKGIQELIKVLRPMADLMVVAPSGPRSGASGSITSEHPLRCKKIESAPGFSLYSCTGTPVDCVKLALHDLVPRTPDMVIGGINHGDNSSVNVHYSGTMGVVIEGCLKKIPSVGFSLCNHAEDADFTPTFPYIQRIVEEVLQHGLPVGTCLNVNFPDVKDLKGVRICRQTDGVWTNEFVKSVHPRGGNYYWLTGSYRNDEPEAQDTDHWALDHGYVAITPTQIDVTAYTLMEQLNHWNWQL</sequence>
<dbReference type="EMBL" id="QRHQ01000009">
    <property type="protein sequence ID" value="RHF91559.1"/>
    <property type="molecule type" value="Genomic_DNA"/>
</dbReference>
<keyword evidence="3 7" id="KW-0963">Cytoplasm</keyword>
<keyword evidence="5 7" id="KW-0547">Nucleotide-binding</keyword>
<keyword evidence="6 7" id="KW-0378">Hydrolase</keyword>
<dbReference type="GO" id="GO:0000166">
    <property type="term" value="F:nucleotide binding"/>
    <property type="evidence" value="ECO:0007669"/>
    <property type="project" value="UniProtKB-KW"/>
</dbReference>
<reference evidence="13 14" key="1">
    <citation type="submission" date="2018-08" db="EMBL/GenBank/DDBJ databases">
        <title>A genome reference for cultivated species of the human gut microbiota.</title>
        <authorList>
            <person name="Zou Y."/>
            <person name="Xue W."/>
            <person name="Luo G."/>
        </authorList>
    </citation>
    <scope>NUCLEOTIDE SEQUENCE [LARGE SCALE GENOMIC DNA]</scope>
    <source>
        <strain evidence="11 16">AF24-16AC</strain>
        <strain evidence="12 15">AM23-23</strain>
        <strain evidence="10 13">OM08-14</strain>
        <strain evidence="9 14">TF10-3AC</strain>
    </source>
</reference>
<evidence type="ECO:0000313" key="13">
    <source>
        <dbReference type="Proteomes" id="UP000260780"/>
    </source>
</evidence>
<dbReference type="HAMAP" id="MF_00060">
    <property type="entry name" value="SurE"/>
    <property type="match status" value="1"/>
</dbReference>
<evidence type="ECO:0000313" key="14">
    <source>
        <dbReference type="Proteomes" id="UP000260862"/>
    </source>
</evidence>
<dbReference type="Pfam" id="PF01975">
    <property type="entry name" value="SurE"/>
    <property type="match status" value="1"/>
</dbReference>
<evidence type="ECO:0000313" key="11">
    <source>
        <dbReference type="EMBL" id="RGS09133.1"/>
    </source>
</evidence>
<accession>A0A3E4WGX0</accession>
<proteinExistence type="inferred from homology"/>
<organism evidence="10 13">
    <name type="scientific">Phocaeicola plebeius</name>
    <dbReference type="NCBI Taxonomy" id="310297"/>
    <lineage>
        <taxon>Bacteria</taxon>
        <taxon>Pseudomonadati</taxon>
        <taxon>Bacteroidota</taxon>
        <taxon>Bacteroidia</taxon>
        <taxon>Bacteroidales</taxon>
        <taxon>Bacteroidaceae</taxon>
        <taxon>Phocaeicola</taxon>
    </lineage>
</organism>
<dbReference type="Proteomes" id="UP000260780">
    <property type="component" value="Unassembled WGS sequence"/>
</dbReference>
<dbReference type="Gene3D" id="3.40.1210.10">
    <property type="entry name" value="Survival protein SurE-like phosphatase/nucleotidase"/>
    <property type="match status" value="1"/>
</dbReference>
<dbReference type="EMBL" id="QSTF01000008">
    <property type="protein sequence ID" value="RGM41435.1"/>
    <property type="molecule type" value="Genomic_DNA"/>
</dbReference>
<comment type="subcellular location">
    <subcellularLocation>
        <location evidence="7">Cytoplasm</location>
    </subcellularLocation>
</comment>
<evidence type="ECO:0000313" key="12">
    <source>
        <dbReference type="EMBL" id="RHF91559.1"/>
    </source>
</evidence>
<dbReference type="PANTHER" id="PTHR30457:SF12">
    <property type="entry name" value="5'_3'-NUCLEOTIDASE SURE"/>
    <property type="match status" value="1"/>
</dbReference>
<feature type="binding site" evidence="7">
    <location>
        <position position="14"/>
    </location>
    <ligand>
        <name>a divalent metal cation</name>
        <dbReference type="ChEBI" id="CHEBI:60240"/>
    </ligand>
</feature>
<feature type="binding site" evidence="7">
    <location>
        <position position="13"/>
    </location>
    <ligand>
        <name>a divalent metal cation</name>
        <dbReference type="ChEBI" id="CHEBI:60240"/>
    </ligand>
</feature>
<dbReference type="SUPFAM" id="SSF64167">
    <property type="entry name" value="SurE-like"/>
    <property type="match status" value="1"/>
</dbReference>
<dbReference type="Proteomes" id="UP000260862">
    <property type="component" value="Unassembled WGS sequence"/>
</dbReference>
<dbReference type="InterPro" id="IPR002828">
    <property type="entry name" value="SurE-like_Pase/nucleotidase"/>
</dbReference>
<comment type="cofactor">
    <cofactor evidence="7">
        <name>a divalent metal cation</name>
        <dbReference type="ChEBI" id="CHEBI:60240"/>
    </cofactor>
    <text evidence="7">Binds 1 divalent metal cation per subunit.</text>
</comment>
<dbReference type="GO" id="GO:0008254">
    <property type="term" value="F:3'-nucleotidase activity"/>
    <property type="evidence" value="ECO:0007669"/>
    <property type="project" value="TreeGrafter"/>
</dbReference>
<dbReference type="InterPro" id="IPR030048">
    <property type="entry name" value="SurE"/>
</dbReference>
<comment type="similarity">
    <text evidence="2 7">Belongs to the SurE nucleotidase family.</text>
</comment>
<evidence type="ECO:0000256" key="7">
    <source>
        <dbReference type="HAMAP-Rule" id="MF_00060"/>
    </source>
</evidence>
<keyword evidence="4 7" id="KW-0479">Metal-binding</keyword>
<dbReference type="Proteomes" id="UP000285750">
    <property type="component" value="Unassembled WGS sequence"/>
</dbReference>
<dbReference type="EMBL" id="QSQT01000009">
    <property type="protein sequence ID" value="RGK56604.1"/>
    <property type="molecule type" value="Genomic_DNA"/>
</dbReference>
<feature type="domain" description="Survival protein SurE-like phosphatase/nucleotidase" evidence="8">
    <location>
        <begin position="9"/>
        <end position="191"/>
    </location>
</feature>
<dbReference type="RefSeq" id="WP_117671722.1">
    <property type="nucleotide sequence ID" value="NZ_CABOGR010000009.1"/>
</dbReference>
<comment type="function">
    <text evidence="7">Nucleotidase that shows phosphatase activity on nucleoside 5'-monophosphates.</text>
</comment>
<evidence type="ECO:0000313" key="9">
    <source>
        <dbReference type="EMBL" id="RGK56604.1"/>
    </source>
</evidence>
<comment type="catalytic activity">
    <reaction evidence="1 7">
        <text>a ribonucleoside 5'-phosphate + H2O = a ribonucleoside + phosphate</text>
        <dbReference type="Rhea" id="RHEA:12484"/>
        <dbReference type="ChEBI" id="CHEBI:15377"/>
        <dbReference type="ChEBI" id="CHEBI:18254"/>
        <dbReference type="ChEBI" id="CHEBI:43474"/>
        <dbReference type="ChEBI" id="CHEBI:58043"/>
        <dbReference type="EC" id="3.1.3.5"/>
    </reaction>
</comment>